<sequence length="288" mass="33873">MHRFHNPWVHGSLEATLKETLGSTQRAWTKLQKNKTQNRTPGETETTIEDQGLRYPALRYPDSIRVLELLPALSETTPLACRLRSGRIGSAYEALSYVWGDVSDTVDLHCEGKTTGITQNLDAALRHVRYHDRSRYLWVDAVCINQRDMAERGHQVKLTRKIYKYAKGVLVWIGKDEPYVYHHSVSASIGPEYPKEPWETRMTKATYTFELFHRIYDHITVNFADLDKVLAKDWSSPETMAWERELANRRKERRQRPLYDKTWEVMETFFAFTWFYRQWVIQEVVVAS</sequence>
<dbReference type="OrthoDB" id="2157530at2759"/>
<dbReference type="InterPro" id="IPR010730">
    <property type="entry name" value="HET"/>
</dbReference>
<dbReference type="PANTHER" id="PTHR24148">
    <property type="entry name" value="ANKYRIN REPEAT DOMAIN-CONTAINING PROTEIN 39 HOMOLOG-RELATED"/>
    <property type="match status" value="1"/>
</dbReference>
<proteinExistence type="predicted"/>
<evidence type="ECO:0000259" key="1">
    <source>
        <dbReference type="Pfam" id="PF06985"/>
    </source>
</evidence>
<accession>A0A7C8MX21</accession>
<dbReference type="Proteomes" id="UP000481861">
    <property type="component" value="Unassembled WGS sequence"/>
</dbReference>
<feature type="domain" description="Heterokaryon incompatibility" evidence="1">
    <location>
        <begin position="92"/>
        <end position="283"/>
    </location>
</feature>
<evidence type="ECO:0000313" key="2">
    <source>
        <dbReference type="EMBL" id="KAF2877025.1"/>
    </source>
</evidence>
<comment type="caution">
    <text evidence="2">The sequence shown here is derived from an EMBL/GenBank/DDBJ whole genome shotgun (WGS) entry which is preliminary data.</text>
</comment>
<gene>
    <name evidence="2" type="ORF">BDV95DRAFT_601442</name>
</gene>
<reference evidence="2 3" key="1">
    <citation type="submission" date="2020-01" db="EMBL/GenBank/DDBJ databases">
        <authorList>
            <consortium name="DOE Joint Genome Institute"/>
            <person name="Haridas S."/>
            <person name="Albert R."/>
            <person name="Binder M."/>
            <person name="Bloem J."/>
            <person name="Labutti K."/>
            <person name="Salamov A."/>
            <person name="Andreopoulos B."/>
            <person name="Baker S.E."/>
            <person name="Barry K."/>
            <person name="Bills G."/>
            <person name="Bluhm B.H."/>
            <person name="Cannon C."/>
            <person name="Castanera R."/>
            <person name="Culley D.E."/>
            <person name="Daum C."/>
            <person name="Ezra D."/>
            <person name="Gonzalez J.B."/>
            <person name="Henrissat B."/>
            <person name="Kuo A."/>
            <person name="Liang C."/>
            <person name="Lipzen A."/>
            <person name="Lutzoni F."/>
            <person name="Magnuson J."/>
            <person name="Mondo S."/>
            <person name="Nolan M."/>
            <person name="Ohm R."/>
            <person name="Pangilinan J."/>
            <person name="Park H.-J.H."/>
            <person name="Ramirez L."/>
            <person name="Alfaro M."/>
            <person name="Sun H."/>
            <person name="Tritt A."/>
            <person name="Yoshinaga Y."/>
            <person name="Zwiers L.-H.L."/>
            <person name="Turgeon B.G."/>
            <person name="Goodwin S.B."/>
            <person name="Spatafora J.W."/>
            <person name="Crous P.W."/>
            <person name="Grigoriev I.V."/>
        </authorList>
    </citation>
    <scope>NUCLEOTIDE SEQUENCE [LARGE SCALE GENOMIC DNA]</scope>
    <source>
        <strain evidence="2 3">CBS 611.86</strain>
    </source>
</reference>
<name>A0A7C8MX21_9PLEO</name>
<evidence type="ECO:0000313" key="3">
    <source>
        <dbReference type="Proteomes" id="UP000481861"/>
    </source>
</evidence>
<dbReference type="InterPro" id="IPR052895">
    <property type="entry name" value="HetReg/Transcr_Mod"/>
</dbReference>
<dbReference type="AlphaFoldDB" id="A0A7C8MX21"/>
<dbReference type="EMBL" id="JAADJZ010000002">
    <property type="protein sequence ID" value="KAF2877025.1"/>
    <property type="molecule type" value="Genomic_DNA"/>
</dbReference>
<protein>
    <submittedName>
        <fullName evidence="2">Heterokaryon incompatibility protein-domain-containing protein</fullName>
    </submittedName>
</protein>
<dbReference type="PANTHER" id="PTHR24148:SF64">
    <property type="entry name" value="HETEROKARYON INCOMPATIBILITY DOMAIN-CONTAINING PROTEIN"/>
    <property type="match status" value="1"/>
</dbReference>
<dbReference type="Pfam" id="PF06985">
    <property type="entry name" value="HET"/>
    <property type="match status" value="1"/>
</dbReference>
<keyword evidence="3" id="KW-1185">Reference proteome</keyword>
<organism evidence="2 3">
    <name type="scientific">Massariosphaeria phaeospora</name>
    <dbReference type="NCBI Taxonomy" id="100035"/>
    <lineage>
        <taxon>Eukaryota</taxon>
        <taxon>Fungi</taxon>
        <taxon>Dikarya</taxon>
        <taxon>Ascomycota</taxon>
        <taxon>Pezizomycotina</taxon>
        <taxon>Dothideomycetes</taxon>
        <taxon>Pleosporomycetidae</taxon>
        <taxon>Pleosporales</taxon>
        <taxon>Pleosporales incertae sedis</taxon>
        <taxon>Massariosphaeria</taxon>
    </lineage>
</organism>